<comment type="subunit">
    <text evidence="8">Component of the translation initiation factor 2B (eIF2B) complex which is a heterodecamer of two sets of five different subunits: alpha, beta, gamma, delta and epsilon. Subunits alpha, beta and delta comprise a regulatory subcomplex and subunits epsilon and gamma comprise a catalytic subcomplex. Within the complex, the hexameric regulatory complex resides at the center, with the two heterodimeric catalytic subcomplexes bound on opposite sides.</text>
</comment>
<gene>
    <name evidence="13" type="ORF">LAQU0_S04e09384g</name>
</gene>
<dbReference type="PANTHER" id="PTHR45887:SF1">
    <property type="entry name" value="TRANSLATION INITIATION FACTOR EIF-2B SUBUNIT EPSILON"/>
    <property type="match status" value="1"/>
</dbReference>
<feature type="domain" description="W2" evidence="12">
    <location>
        <begin position="547"/>
        <end position="718"/>
    </location>
</feature>
<reference evidence="14" key="1">
    <citation type="submission" date="2015-10" db="EMBL/GenBank/DDBJ databases">
        <authorList>
            <person name="Devillers H."/>
        </authorList>
    </citation>
    <scope>NUCLEOTIDE SEQUENCE [LARGE SCALE GENOMIC DNA]</scope>
</reference>
<evidence type="ECO:0000313" key="14">
    <source>
        <dbReference type="Proteomes" id="UP000236544"/>
    </source>
</evidence>
<feature type="compositionally biased region" description="Polar residues" evidence="11">
    <location>
        <begin position="432"/>
        <end position="448"/>
    </location>
</feature>
<dbReference type="CDD" id="cd04197">
    <property type="entry name" value="eIF-2B_epsilon_N"/>
    <property type="match status" value="1"/>
</dbReference>
<name>A0A0P1KQF4_9SACH</name>
<dbReference type="Pfam" id="PF00483">
    <property type="entry name" value="NTP_transferase"/>
    <property type="match status" value="1"/>
</dbReference>
<feature type="region of interest" description="Disordered" evidence="11">
    <location>
        <begin position="1"/>
        <end position="20"/>
    </location>
</feature>
<evidence type="ECO:0000256" key="2">
    <source>
        <dbReference type="ARBA" id="ARBA00007878"/>
    </source>
</evidence>
<dbReference type="InterPro" id="IPR011004">
    <property type="entry name" value="Trimer_LpxA-like_sf"/>
</dbReference>
<dbReference type="SUPFAM" id="SSF48371">
    <property type="entry name" value="ARM repeat"/>
    <property type="match status" value="1"/>
</dbReference>
<dbReference type="GO" id="GO:0003743">
    <property type="term" value="F:translation initiation factor activity"/>
    <property type="evidence" value="ECO:0007669"/>
    <property type="project" value="UniProtKB-KW"/>
</dbReference>
<dbReference type="InterPro" id="IPR035543">
    <property type="entry name" value="eIF-2B_epsilon_N"/>
</dbReference>
<evidence type="ECO:0000259" key="12">
    <source>
        <dbReference type="PROSITE" id="PS51363"/>
    </source>
</evidence>
<dbReference type="FunFam" id="3.90.550.10:FF:000066">
    <property type="entry name" value="Translation initiation factor eIF-2B subunit epsilon"/>
    <property type="match status" value="1"/>
</dbReference>
<feature type="compositionally biased region" description="Basic residues" evidence="11">
    <location>
        <begin position="1"/>
        <end position="10"/>
    </location>
</feature>
<dbReference type="Gene3D" id="2.160.10.10">
    <property type="entry name" value="Hexapeptide repeat proteins"/>
    <property type="match status" value="1"/>
</dbReference>
<keyword evidence="3" id="KW-0963">Cytoplasm</keyword>
<dbReference type="GO" id="GO:0005851">
    <property type="term" value="C:eukaryotic translation initiation factor 2B complex"/>
    <property type="evidence" value="ECO:0007669"/>
    <property type="project" value="TreeGrafter"/>
</dbReference>
<dbReference type="InterPro" id="IPR003307">
    <property type="entry name" value="W2_domain"/>
</dbReference>
<dbReference type="GO" id="GO:0031369">
    <property type="term" value="F:translation initiation factor binding"/>
    <property type="evidence" value="ECO:0007669"/>
    <property type="project" value="InterPro"/>
</dbReference>
<dbReference type="SMART" id="SM00515">
    <property type="entry name" value="eIF5C"/>
    <property type="match status" value="1"/>
</dbReference>
<evidence type="ECO:0000256" key="5">
    <source>
        <dbReference type="ARBA" id="ARBA00022917"/>
    </source>
</evidence>
<dbReference type="InterPro" id="IPR044123">
    <property type="entry name" value="W2_eIF2B_epsilon"/>
</dbReference>
<evidence type="ECO:0000256" key="8">
    <source>
        <dbReference type="ARBA" id="ARBA00046432"/>
    </source>
</evidence>
<evidence type="ECO:0000256" key="6">
    <source>
        <dbReference type="ARBA" id="ARBA00044144"/>
    </source>
</evidence>
<organism evidence="13 14">
    <name type="scientific">Lachancea quebecensis</name>
    <dbReference type="NCBI Taxonomy" id="1654605"/>
    <lineage>
        <taxon>Eukaryota</taxon>
        <taxon>Fungi</taxon>
        <taxon>Dikarya</taxon>
        <taxon>Ascomycota</taxon>
        <taxon>Saccharomycotina</taxon>
        <taxon>Saccharomycetes</taxon>
        <taxon>Saccharomycetales</taxon>
        <taxon>Saccharomycetaceae</taxon>
        <taxon>Lachancea</taxon>
    </lineage>
</organism>
<accession>A0A0P1KQF4</accession>
<sequence>MAGKKGKALKKSGGGGKKPEMVQDERLQAIVLTDSFETRFMPLTAVKPRCLLPLANVPLIEYTLEFLAKAGASEVYLVCASHADQVSAYIETSKWNMPWSPFRVSTIMSLESRSVGDAMRDLDNRGVITGDFILVSGDLVTNMEFDKALEFHRKKKAEDKDHIVTMCLSKASQFYRTRCHEPAAFILDKSNNRCLYYQDIPLASSKHKTSLAIDPELLEDVDEFTLRNDLIDCHVDICSPLVPAIFQENFDYQYLRRDFVKGVLTSDLLKKSIYAFITEEYAARVESWQTYDAISQDFIARWCYPMVLNTNLLDDQTYSYESEHIYKEKDVVLAQSCKIGKRTAIGSGSKIGEGTRIQNSVIGRNCYIGENIIIRDSFIWDNTVIGAKSLIEHSLVASGVKIGSNVILNDGCVIGFNVLVDDNMEIPMGTRLSETPVQKKASQFSDSGSYEDDDTAEQNESTKVISPAYELVGTDGVGYVYDSDRAEDDDDASVIDVVTNSLTYKFDDLYLSDDSISSTAGKRKKKRSMSTNSIYTDREGDDEEDDEEDEEDFAVEAIATVERAMENNHDLDTALLELNTLRMSINVSYHEVRSATVVALLRRVYHFIATQTLGAKDAVQKVFSQWGMMFQRQAFDQEEFVDLSNLLLEKVAVQGFEKPEFILFSALTCLYDLDILDEDAIYTWWDQVSQDEEYSQVKTLTAKWIEWLRTADEESSEEESEESESE</sequence>
<dbReference type="Gene3D" id="3.90.550.10">
    <property type="entry name" value="Spore Coat Polysaccharide Biosynthesis Protein SpsA, Chain A"/>
    <property type="match status" value="1"/>
</dbReference>
<evidence type="ECO:0000256" key="9">
    <source>
        <dbReference type="ARBA" id="ARBA00083265"/>
    </source>
</evidence>
<feature type="region of interest" description="Disordered" evidence="11">
    <location>
        <begin position="431"/>
        <end position="461"/>
    </location>
</feature>
<dbReference type="AlphaFoldDB" id="A0A0P1KQF4"/>
<evidence type="ECO:0000256" key="11">
    <source>
        <dbReference type="SAM" id="MobiDB-lite"/>
    </source>
</evidence>
<protein>
    <recommendedName>
        <fullName evidence="6">Translation initiation factor eIF2B subunit epsilon</fullName>
    </recommendedName>
    <alternativeName>
        <fullName evidence="10">GCD complex subunit GCD6</fullName>
    </alternativeName>
    <alternativeName>
        <fullName evidence="9">Guanine nucleotide exchange factor subunit GCD6</fullName>
    </alternativeName>
    <alternativeName>
        <fullName evidence="7">eIF2B GDP-GTP exchange factor subunit epsilon</fullName>
    </alternativeName>
</protein>
<dbReference type="CDD" id="cd11558">
    <property type="entry name" value="W2_eIF2B_epsilon"/>
    <property type="match status" value="1"/>
</dbReference>
<dbReference type="InterPro" id="IPR056764">
    <property type="entry name" value="LbH_EIF2B3/5"/>
</dbReference>
<dbReference type="PROSITE" id="PS51363">
    <property type="entry name" value="W2"/>
    <property type="match status" value="1"/>
</dbReference>
<feature type="region of interest" description="Disordered" evidence="11">
    <location>
        <begin position="521"/>
        <end position="550"/>
    </location>
</feature>
<keyword evidence="14" id="KW-1185">Reference proteome</keyword>
<dbReference type="EMBL" id="LN890563">
    <property type="protein sequence ID" value="CUS22152.1"/>
    <property type="molecule type" value="Genomic_DNA"/>
</dbReference>
<evidence type="ECO:0000256" key="10">
    <source>
        <dbReference type="ARBA" id="ARBA00083305"/>
    </source>
</evidence>
<dbReference type="InterPro" id="IPR029044">
    <property type="entry name" value="Nucleotide-diphossugar_trans"/>
</dbReference>
<dbReference type="InterPro" id="IPR016024">
    <property type="entry name" value="ARM-type_fold"/>
</dbReference>
<dbReference type="InterPro" id="IPR005835">
    <property type="entry name" value="NTP_transferase_dom"/>
</dbReference>
<dbReference type="SUPFAM" id="SSF53448">
    <property type="entry name" value="Nucleotide-diphospho-sugar transferases"/>
    <property type="match status" value="1"/>
</dbReference>
<dbReference type="PANTHER" id="PTHR45887">
    <property type="entry name" value="TRANSLATION INITIATION FACTOR EIF-2B SUBUNIT EPSILON"/>
    <property type="match status" value="1"/>
</dbReference>
<dbReference type="FunFam" id="1.25.40.180:FF:000022">
    <property type="entry name" value="Translation initiation factor eIF-2B epsilon subunit"/>
    <property type="match status" value="1"/>
</dbReference>
<comment type="similarity">
    <text evidence="2">Belongs to the eIF-2B gamma/epsilon subunits family.</text>
</comment>
<comment type="subcellular location">
    <subcellularLocation>
        <location evidence="1">Cytoplasm</location>
        <location evidence="1">Cytosol</location>
    </subcellularLocation>
</comment>
<evidence type="ECO:0000256" key="4">
    <source>
        <dbReference type="ARBA" id="ARBA00022540"/>
    </source>
</evidence>
<dbReference type="SUPFAM" id="SSF51161">
    <property type="entry name" value="Trimeric LpxA-like enzymes"/>
    <property type="match status" value="1"/>
</dbReference>
<proteinExistence type="inferred from homology"/>
<keyword evidence="5" id="KW-0648">Protein biosynthesis</keyword>
<evidence type="ECO:0000256" key="1">
    <source>
        <dbReference type="ARBA" id="ARBA00004514"/>
    </source>
</evidence>
<dbReference type="Proteomes" id="UP000236544">
    <property type="component" value="Unassembled WGS sequence"/>
</dbReference>
<dbReference type="Pfam" id="PF02020">
    <property type="entry name" value="W2"/>
    <property type="match status" value="1"/>
</dbReference>
<dbReference type="Gene3D" id="1.25.40.180">
    <property type="match status" value="1"/>
</dbReference>
<dbReference type="InterPro" id="IPR051956">
    <property type="entry name" value="eIF2B_epsilon"/>
</dbReference>
<dbReference type="FunFam" id="2.160.10.10:FF:000042">
    <property type="entry name" value="Translation initiation factor eIF2B subunit"/>
    <property type="match status" value="1"/>
</dbReference>
<evidence type="ECO:0000313" key="13">
    <source>
        <dbReference type="EMBL" id="CUS22152.1"/>
    </source>
</evidence>
<dbReference type="Pfam" id="PF25084">
    <property type="entry name" value="LbH_EIF2B"/>
    <property type="match status" value="1"/>
</dbReference>
<feature type="compositionally biased region" description="Acidic residues" evidence="11">
    <location>
        <begin position="539"/>
        <end position="550"/>
    </location>
</feature>
<dbReference type="OrthoDB" id="424572at2759"/>
<evidence type="ECO:0000256" key="3">
    <source>
        <dbReference type="ARBA" id="ARBA00022490"/>
    </source>
</evidence>
<dbReference type="GO" id="GO:0005829">
    <property type="term" value="C:cytosol"/>
    <property type="evidence" value="ECO:0007669"/>
    <property type="project" value="UniProtKB-SubCell"/>
</dbReference>
<evidence type="ECO:0000256" key="7">
    <source>
        <dbReference type="ARBA" id="ARBA00044345"/>
    </source>
</evidence>
<dbReference type="CDD" id="cd05787">
    <property type="entry name" value="LbH_eIF2B_epsilon"/>
    <property type="match status" value="1"/>
</dbReference>
<keyword evidence="4" id="KW-0396">Initiation factor</keyword>
<dbReference type="GO" id="GO:0005085">
    <property type="term" value="F:guanyl-nucleotide exchange factor activity"/>
    <property type="evidence" value="ECO:0007669"/>
    <property type="project" value="InterPro"/>
</dbReference>